<evidence type="ECO:0000256" key="4">
    <source>
        <dbReference type="ARBA" id="ARBA00022729"/>
    </source>
</evidence>
<evidence type="ECO:0000256" key="6">
    <source>
        <dbReference type="SAM" id="SignalP"/>
    </source>
</evidence>
<dbReference type="PANTHER" id="PTHR42953:SF1">
    <property type="entry name" value="METAL-BINDING PROTEIN HI_0362-RELATED"/>
    <property type="match status" value="1"/>
</dbReference>
<dbReference type="AlphaFoldDB" id="A0A2A4YHJ2"/>
<dbReference type="PANTHER" id="PTHR42953">
    <property type="entry name" value="HIGH-AFFINITY ZINC UPTAKE SYSTEM PROTEIN ZNUA-RELATED"/>
    <property type="match status" value="1"/>
</dbReference>
<dbReference type="PROSITE" id="PS51257">
    <property type="entry name" value="PROKAR_LIPOPROTEIN"/>
    <property type="match status" value="1"/>
</dbReference>
<keyword evidence="4 6" id="KW-0732">Signal</keyword>
<comment type="subcellular location">
    <subcellularLocation>
        <location evidence="1">Cell envelope</location>
    </subcellularLocation>
</comment>
<accession>A0A2A4YHJ2</accession>
<proteinExistence type="inferred from homology"/>
<dbReference type="InterPro" id="IPR006129">
    <property type="entry name" value="AdhesinB"/>
</dbReference>
<evidence type="ECO:0000256" key="1">
    <source>
        <dbReference type="ARBA" id="ARBA00004196"/>
    </source>
</evidence>
<evidence type="ECO:0000256" key="2">
    <source>
        <dbReference type="ARBA" id="ARBA00022448"/>
    </source>
</evidence>
<dbReference type="PRINTS" id="PR00690">
    <property type="entry name" value="ADHESNFAMILY"/>
</dbReference>
<dbReference type="InterPro" id="IPR006128">
    <property type="entry name" value="Lipoprotein_PsaA-like"/>
</dbReference>
<dbReference type="Proteomes" id="UP000217838">
    <property type="component" value="Unassembled WGS sequence"/>
</dbReference>
<feature type="signal peptide" evidence="6">
    <location>
        <begin position="1"/>
        <end position="20"/>
    </location>
</feature>
<evidence type="ECO:0000313" key="7">
    <source>
        <dbReference type="EMBL" id="PCI93785.1"/>
    </source>
</evidence>
<feature type="chain" id="PRO_5012404611" evidence="6">
    <location>
        <begin position="21"/>
        <end position="334"/>
    </location>
</feature>
<keyword evidence="3" id="KW-0479">Metal-binding</keyword>
<gene>
    <name evidence="7" type="ORF">COB11_04750</name>
</gene>
<name>A0A2A4YHJ2_UNCAE</name>
<evidence type="ECO:0000313" key="8">
    <source>
        <dbReference type="Proteomes" id="UP000217838"/>
    </source>
</evidence>
<protein>
    <submittedName>
        <fullName evidence="7">ABC transporter substrate-binding protein</fullName>
    </submittedName>
</protein>
<organism evidence="7 8">
    <name type="scientific">Aerophobetes bacterium</name>
    <dbReference type="NCBI Taxonomy" id="2030807"/>
    <lineage>
        <taxon>Bacteria</taxon>
        <taxon>Candidatus Aerophobota</taxon>
    </lineage>
</organism>
<evidence type="ECO:0000256" key="3">
    <source>
        <dbReference type="ARBA" id="ARBA00022723"/>
    </source>
</evidence>
<dbReference type="GO" id="GO:0046872">
    <property type="term" value="F:metal ion binding"/>
    <property type="evidence" value="ECO:0007669"/>
    <property type="project" value="UniProtKB-KW"/>
</dbReference>
<dbReference type="InterPro" id="IPR006127">
    <property type="entry name" value="ZnuA-like"/>
</dbReference>
<dbReference type="EMBL" id="NVUU01000052">
    <property type="protein sequence ID" value="PCI93785.1"/>
    <property type="molecule type" value="Genomic_DNA"/>
</dbReference>
<dbReference type="PRINTS" id="PR00691">
    <property type="entry name" value="ADHESINB"/>
</dbReference>
<sequence length="334" mass="37274">MLKKGAYLFLILFATMFVVACSRMPKKGSSSQNFVMPSDKLKVLSTTTIIDDLVAKIGKEHIVHTSLITGQLDPHSYELVKGDDDKISNADVLLYNGLGLEHGASLKYHLENAENAYAISDSIQDDTAFIFVDGQVDPHIWMDLSLLAKAAIPVGKILAKHDPLHEKEYMQNAKDLEGKMLALDRQMEVTLGRIPKESCYLVTSHDAFYYFTRRYLAKDNERASGEWKKRCRAPEGLAPDGQMSPKDIGAIVEYALSYGVEVVFTESNVNQDALKKVVKIIKQKGSLADLSEKPLYGDTMGEEGSGAEDYLKMMEYNSKLISEHLCKTHERSLL</sequence>
<dbReference type="GO" id="GO:0030313">
    <property type="term" value="C:cell envelope"/>
    <property type="evidence" value="ECO:0007669"/>
    <property type="project" value="UniProtKB-SubCell"/>
</dbReference>
<comment type="similarity">
    <text evidence="5">Belongs to the bacterial solute-binding protein 9 family.</text>
</comment>
<comment type="caution">
    <text evidence="7">The sequence shown here is derived from an EMBL/GenBank/DDBJ whole genome shotgun (WGS) entry which is preliminary data.</text>
</comment>
<dbReference type="SUPFAM" id="SSF53807">
    <property type="entry name" value="Helical backbone' metal receptor"/>
    <property type="match status" value="1"/>
</dbReference>
<evidence type="ECO:0000256" key="5">
    <source>
        <dbReference type="RuleBase" id="RU003512"/>
    </source>
</evidence>
<dbReference type="GO" id="GO:0030001">
    <property type="term" value="P:metal ion transport"/>
    <property type="evidence" value="ECO:0007669"/>
    <property type="project" value="InterPro"/>
</dbReference>
<reference evidence="8" key="1">
    <citation type="submission" date="2017-08" db="EMBL/GenBank/DDBJ databases">
        <title>A dynamic microbial community with high functional redundancy inhabits the cold, oxic subseafloor aquifer.</title>
        <authorList>
            <person name="Tully B.J."/>
            <person name="Wheat C.G."/>
            <person name="Glazer B.T."/>
            <person name="Huber J.A."/>
        </authorList>
    </citation>
    <scope>NUCLEOTIDE SEQUENCE [LARGE SCALE GENOMIC DNA]</scope>
</reference>
<dbReference type="InterPro" id="IPR050492">
    <property type="entry name" value="Bact_metal-bind_prot9"/>
</dbReference>
<dbReference type="Pfam" id="PF01297">
    <property type="entry name" value="ZnuA"/>
    <property type="match status" value="1"/>
</dbReference>
<keyword evidence="2 5" id="KW-0813">Transport</keyword>
<dbReference type="GO" id="GO:0007155">
    <property type="term" value="P:cell adhesion"/>
    <property type="evidence" value="ECO:0007669"/>
    <property type="project" value="InterPro"/>
</dbReference>
<dbReference type="Gene3D" id="3.40.50.1980">
    <property type="entry name" value="Nitrogenase molybdenum iron protein domain"/>
    <property type="match status" value="2"/>
</dbReference>